<accession>A0A4Q1K512</accession>
<dbReference type="OrthoDB" id="14196at2"/>
<dbReference type="SUPFAM" id="SSF54534">
    <property type="entry name" value="FKBP-like"/>
    <property type="match status" value="2"/>
</dbReference>
<dbReference type="PROSITE" id="PS50198">
    <property type="entry name" value="PPIC_PPIASE_2"/>
    <property type="match status" value="2"/>
</dbReference>
<organism evidence="4 5">
    <name type="scientific">Flavobacterium amnicola</name>
    <dbReference type="NCBI Taxonomy" id="2506422"/>
    <lineage>
        <taxon>Bacteria</taxon>
        <taxon>Pseudomonadati</taxon>
        <taxon>Bacteroidota</taxon>
        <taxon>Flavobacteriia</taxon>
        <taxon>Flavobacteriales</taxon>
        <taxon>Flavobacteriaceae</taxon>
        <taxon>Flavobacterium</taxon>
    </lineage>
</organism>
<evidence type="ECO:0000313" key="5">
    <source>
        <dbReference type="Proteomes" id="UP000290283"/>
    </source>
</evidence>
<dbReference type="Proteomes" id="UP000290283">
    <property type="component" value="Unassembled WGS sequence"/>
</dbReference>
<dbReference type="PANTHER" id="PTHR47245:SF2">
    <property type="entry name" value="PEPTIDYL-PROLYL CIS-TRANS ISOMERASE HP_0175-RELATED"/>
    <property type="match status" value="1"/>
</dbReference>
<dbReference type="InterPro" id="IPR046357">
    <property type="entry name" value="PPIase_dom_sf"/>
</dbReference>
<feature type="domain" description="PpiC" evidence="3">
    <location>
        <begin position="229"/>
        <end position="333"/>
    </location>
</feature>
<dbReference type="Gene3D" id="3.10.50.40">
    <property type="match status" value="2"/>
</dbReference>
<evidence type="ECO:0000259" key="3">
    <source>
        <dbReference type="PROSITE" id="PS50198"/>
    </source>
</evidence>
<comment type="caution">
    <text evidence="4">The sequence shown here is derived from an EMBL/GenBank/DDBJ whole genome shotgun (WGS) entry which is preliminary data.</text>
</comment>
<dbReference type="GO" id="GO:0003755">
    <property type="term" value="F:peptidyl-prolyl cis-trans isomerase activity"/>
    <property type="evidence" value="ECO:0007669"/>
    <property type="project" value="UniProtKB-KW"/>
</dbReference>
<dbReference type="InterPro" id="IPR000297">
    <property type="entry name" value="PPIase_PpiC"/>
</dbReference>
<evidence type="ECO:0000256" key="1">
    <source>
        <dbReference type="PROSITE-ProRule" id="PRU00278"/>
    </source>
</evidence>
<dbReference type="PANTHER" id="PTHR47245">
    <property type="entry name" value="PEPTIDYLPROLYL ISOMERASE"/>
    <property type="match status" value="1"/>
</dbReference>
<keyword evidence="1 4" id="KW-0413">Isomerase</keyword>
<evidence type="ECO:0000256" key="2">
    <source>
        <dbReference type="SAM" id="SignalP"/>
    </source>
</evidence>
<feature type="domain" description="PpiC" evidence="3">
    <location>
        <begin position="122"/>
        <end position="224"/>
    </location>
</feature>
<protein>
    <submittedName>
        <fullName evidence="4">Peptidylprolyl isomerase</fullName>
    </submittedName>
</protein>
<dbReference type="InterPro" id="IPR050245">
    <property type="entry name" value="PrsA_foldase"/>
</dbReference>
<feature type="chain" id="PRO_5020884630" evidence="2">
    <location>
        <begin position="21"/>
        <end position="654"/>
    </location>
</feature>
<gene>
    <name evidence="4" type="ORF">EQG63_00435</name>
</gene>
<reference evidence="5" key="1">
    <citation type="submission" date="2019-01" db="EMBL/GenBank/DDBJ databases">
        <title>Cytophagaceae bacterium strain CAR-16.</title>
        <authorList>
            <person name="Chen W.-M."/>
        </authorList>
    </citation>
    <scope>NUCLEOTIDE SEQUENCE [LARGE SCALE GENOMIC DNA]</scope>
    <source>
        <strain evidence="5">LLJ-11</strain>
    </source>
</reference>
<dbReference type="EMBL" id="SBKO01000001">
    <property type="protein sequence ID" value="RXR20435.1"/>
    <property type="molecule type" value="Genomic_DNA"/>
</dbReference>
<proteinExistence type="predicted"/>
<dbReference type="Pfam" id="PF00639">
    <property type="entry name" value="Rotamase"/>
    <property type="match status" value="2"/>
</dbReference>
<keyword evidence="5" id="KW-1185">Reference proteome</keyword>
<evidence type="ECO:0000313" key="4">
    <source>
        <dbReference type="EMBL" id="RXR20435.1"/>
    </source>
</evidence>
<keyword evidence="2" id="KW-0732">Signal</keyword>
<keyword evidence="1" id="KW-0697">Rotamase</keyword>
<dbReference type="AlphaFoldDB" id="A0A4Q1K512"/>
<feature type="signal peptide" evidence="2">
    <location>
        <begin position="1"/>
        <end position="20"/>
    </location>
</feature>
<name>A0A4Q1K512_9FLAO</name>
<sequence>MKSSPFLVVFFMLVTSVLVAQNSAKEVLFTIDEKPYFTDEFVRVYNKNIDLVKDESQKDLNQYLELFVAYKLKIAKANKLGLQNGQQYINELKSYRGQLSKNYTSDSKVTKALIEEGYNRMQKEVKAAHILIKCDENASPEDTLKAFNQALDIRKRIVSGENFEEVAQQVSQDPSAKENKGNLGYFSAFRMVYPFETAAYTTKVGEVSKPVRTRFGYHLVKVLDVRENRGEVTVAHIMVLKPQTITPEITAKITSTIKDIYAKLKQGESFEALANQFSEDKNSAPKGGVLPRFASGQLSSEIFENVAFGLKNAGDYSEPFESQFGWHIVKLLEKHPVKKLEEMERELDTKIRKDDRSRIITNTLNAKLRTKYKVVRNEKLYTKIKASVTDKYYTGEWKLPEDTKEFDAELLKVENKSITGSTFLQELNSKQKSKLAIKPISKLIDNVYTSFVDGQLNTYYNDNLETEFPEFANIVEEYRDGLLLFDLMEKEIWNKAKQDSIGLKKHFEANKANYQWKNRVEVVTVSSAKEDFVKKAMKLLKSDVKLDDIKAKLNTKDAVNVMIKEEILEEGDATKKIAFKVGLSEIYKDKDFYYVNKVIKVIPAGPKTLEETKGRVINDYQQYLEDNWVSELKKEFKVNTNTAVFEKLKATMKK</sequence>